<dbReference type="AlphaFoldDB" id="A0A1T2KTV1"/>
<evidence type="ECO:0000256" key="3">
    <source>
        <dbReference type="ARBA" id="ARBA00022490"/>
    </source>
</evidence>
<dbReference type="InterPro" id="IPR036410">
    <property type="entry name" value="HSP_DnaJ_Cys-rich_dom_sf"/>
</dbReference>
<comment type="subunit">
    <text evidence="2 14">Homodimer.</text>
</comment>
<evidence type="ECO:0000256" key="7">
    <source>
        <dbReference type="ARBA" id="ARBA00022771"/>
    </source>
</evidence>
<evidence type="ECO:0000256" key="15">
    <source>
        <dbReference type="PROSITE-ProRule" id="PRU00546"/>
    </source>
</evidence>
<dbReference type="HAMAP" id="MF_01152">
    <property type="entry name" value="DnaJ"/>
    <property type="match status" value="1"/>
</dbReference>
<feature type="repeat" description="CXXCXGXG motif" evidence="14">
    <location>
        <begin position="203"/>
        <end position="210"/>
    </location>
</feature>
<dbReference type="InterPro" id="IPR012724">
    <property type="entry name" value="DnaJ"/>
</dbReference>
<dbReference type="GO" id="GO:0051082">
    <property type="term" value="F:unfolded protein binding"/>
    <property type="evidence" value="ECO:0007669"/>
    <property type="project" value="UniProtKB-UniRule"/>
</dbReference>
<keyword evidence="9 14" id="KW-0346">Stress response</keyword>
<dbReference type="PROSITE" id="PS51188">
    <property type="entry name" value="ZF_CR"/>
    <property type="match status" value="1"/>
</dbReference>
<dbReference type="PROSITE" id="PS00636">
    <property type="entry name" value="DNAJ_1"/>
    <property type="match status" value="1"/>
</dbReference>
<dbReference type="GO" id="GO:0008270">
    <property type="term" value="F:zinc ion binding"/>
    <property type="evidence" value="ECO:0007669"/>
    <property type="project" value="UniProtKB-UniRule"/>
</dbReference>
<dbReference type="Gene3D" id="2.60.260.20">
    <property type="entry name" value="Urease metallochaperone UreE, N-terminal domain"/>
    <property type="match status" value="2"/>
</dbReference>
<keyword evidence="7 14" id="KW-0863">Zinc-finger</keyword>
<feature type="binding site" evidence="14">
    <location>
        <position position="170"/>
    </location>
    <ligand>
        <name>Zn(2+)</name>
        <dbReference type="ChEBI" id="CHEBI:29105"/>
        <label>2</label>
    </ligand>
</feature>
<dbReference type="Gene3D" id="1.10.287.110">
    <property type="entry name" value="DnaJ domain"/>
    <property type="match status" value="1"/>
</dbReference>
<feature type="binding site" evidence="14">
    <location>
        <position position="206"/>
    </location>
    <ligand>
        <name>Zn(2+)</name>
        <dbReference type="ChEBI" id="CHEBI:29105"/>
        <label>1</label>
    </ligand>
</feature>
<reference evidence="18 19" key="1">
    <citation type="submission" date="2016-11" db="EMBL/GenBank/DDBJ databases">
        <title>Mixed transmission modes and dynamic genome evolution in an obligate animal-bacterial symbiosis.</title>
        <authorList>
            <person name="Russell S.L."/>
            <person name="Corbett-Detig R.B."/>
            <person name="Cavanaugh C.M."/>
        </authorList>
    </citation>
    <scope>NUCLEOTIDE SEQUENCE [LARGE SCALE GENOMIC DNA]</scope>
    <source>
        <strain evidence="18">Se-Cadez</strain>
    </source>
</reference>
<dbReference type="GO" id="GO:0005737">
    <property type="term" value="C:cytoplasm"/>
    <property type="evidence" value="ECO:0007669"/>
    <property type="project" value="UniProtKB-SubCell"/>
</dbReference>
<keyword evidence="6 14" id="KW-0677">Repeat</keyword>
<comment type="cofactor">
    <cofactor evidence="14">
        <name>Zn(2+)</name>
        <dbReference type="ChEBI" id="CHEBI:29105"/>
    </cofactor>
    <text evidence="14">Binds 2 Zn(2+) ions per monomer.</text>
</comment>
<evidence type="ECO:0000259" key="16">
    <source>
        <dbReference type="PROSITE" id="PS50076"/>
    </source>
</evidence>
<dbReference type="GO" id="GO:0006260">
    <property type="term" value="P:DNA replication"/>
    <property type="evidence" value="ECO:0007669"/>
    <property type="project" value="UniProtKB-KW"/>
</dbReference>
<keyword evidence="3 14" id="KW-0963">Cytoplasm</keyword>
<dbReference type="InterPro" id="IPR036869">
    <property type="entry name" value="J_dom_sf"/>
</dbReference>
<dbReference type="CDD" id="cd10719">
    <property type="entry name" value="DnaJ_zf"/>
    <property type="match status" value="1"/>
</dbReference>
<dbReference type="CDD" id="cd10747">
    <property type="entry name" value="DnaJ_C"/>
    <property type="match status" value="1"/>
</dbReference>
<feature type="zinc finger region" description="CR-type" evidence="15">
    <location>
        <begin position="137"/>
        <end position="215"/>
    </location>
</feature>
<dbReference type="InterPro" id="IPR001305">
    <property type="entry name" value="HSP_DnaJ_Cys-rich_dom"/>
</dbReference>
<dbReference type="SUPFAM" id="SSF57938">
    <property type="entry name" value="DnaJ/Hsp40 cysteine-rich domain"/>
    <property type="match status" value="1"/>
</dbReference>
<feature type="binding site" evidence="14">
    <location>
        <position position="203"/>
    </location>
    <ligand>
        <name>Zn(2+)</name>
        <dbReference type="ChEBI" id="CHEBI:29105"/>
        <label>1</label>
    </ligand>
</feature>
<evidence type="ECO:0000256" key="8">
    <source>
        <dbReference type="ARBA" id="ARBA00022833"/>
    </source>
</evidence>
<dbReference type="CDD" id="cd06257">
    <property type="entry name" value="DnaJ"/>
    <property type="match status" value="1"/>
</dbReference>
<dbReference type="InterPro" id="IPR001623">
    <property type="entry name" value="DnaJ_domain"/>
</dbReference>
<comment type="subcellular location">
    <subcellularLocation>
        <location evidence="1 14">Cytoplasm</location>
    </subcellularLocation>
</comment>
<organism evidence="18 19">
    <name type="scientific">Solemya velesiana gill symbiont</name>
    <dbReference type="NCBI Taxonomy" id="1918948"/>
    <lineage>
        <taxon>Bacteria</taxon>
        <taxon>Pseudomonadati</taxon>
        <taxon>Pseudomonadota</taxon>
        <taxon>Gammaproteobacteria</taxon>
        <taxon>sulfur-oxidizing symbionts</taxon>
    </lineage>
</organism>
<dbReference type="OrthoDB" id="9779889at2"/>
<evidence type="ECO:0000256" key="14">
    <source>
        <dbReference type="HAMAP-Rule" id="MF_01152"/>
    </source>
</evidence>
<feature type="domain" description="J" evidence="16">
    <location>
        <begin position="5"/>
        <end position="72"/>
    </location>
</feature>
<dbReference type="SUPFAM" id="SSF46565">
    <property type="entry name" value="Chaperone J-domain"/>
    <property type="match status" value="1"/>
</dbReference>
<evidence type="ECO:0000256" key="9">
    <source>
        <dbReference type="ARBA" id="ARBA00023016"/>
    </source>
</evidence>
<keyword evidence="4 14" id="KW-0235">DNA replication</keyword>
<protein>
    <recommendedName>
        <fullName evidence="13 14">Chaperone protein DnaJ</fullName>
    </recommendedName>
</protein>
<feature type="repeat" description="CXXCXGXG motif" evidence="14">
    <location>
        <begin position="189"/>
        <end position="196"/>
    </location>
</feature>
<dbReference type="NCBIfam" id="NF008035">
    <property type="entry name" value="PRK10767.1"/>
    <property type="match status" value="1"/>
</dbReference>
<evidence type="ECO:0000256" key="13">
    <source>
        <dbReference type="ARBA" id="ARBA00067609"/>
    </source>
</evidence>
<dbReference type="InterPro" id="IPR002939">
    <property type="entry name" value="DnaJ_C"/>
</dbReference>
<evidence type="ECO:0000256" key="4">
    <source>
        <dbReference type="ARBA" id="ARBA00022705"/>
    </source>
</evidence>
<evidence type="ECO:0000256" key="5">
    <source>
        <dbReference type="ARBA" id="ARBA00022723"/>
    </source>
</evidence>
<evidence type="ECO:0000256" key="12">
    <source>
        <dbReference type="ARBA" id="ARBA00061004"/>
    </source>
</evidence>
<dbReference type="FunFam" id="2.60.260.20:FF:000004">
    <property type="entry name" value="Molecular chaperone DnaJ"/>
    <property type="match status" value="1"/>
</dbReference>
<comment type="domain">
    <text evidence="14">The J domain is necessary and sufficient to stimulate DnaK ATPase activity. Zinc center 1 plays an important role in the autonomous, DnaK-independent chaperone activity of DnaJ. Zinc center 2 is essential for interaction with DnaK and for DnaJ activity.</text>
</comment>
<proteinExistence type="inferred from homology"/>
<comment type="function">
    <text evidence="11 14">Participates actively in the response to hyperosmotic and heat shock by preventing the aggregation of stress-denatured proteins and by disaggregating proteins, also in an autonomous, DnaK-independent fashion. Unfolded proteins bind initially to DnaJ; upon interaction with the DnaJ-bound protein, DnaK hydrolyzes its bound ATP, resulting in the formation of a stable complex. GrpE releases ADP from DnaK; ATP binding to DnaK triggers the release of the substrate protein, thus completing the reaction cycle. Several rounds of ATP-dependent interactions between DnaJ, DnaK and GrpE are required for fully efficient folding. Also involved, together with DnaK and GrpE, in the DNA replication of plasmids through activation of initiation proteins.</text>
</comment>
<evidence type="ECO:0000256" key="6">
    <source>
        <dbReference type="ARBA" id="ARBA00022737"/>
    </source>
</evidence>
<keyword evidence="10 14" id="KW-0143">Chaperone</keyword>
<dbReference type="SMART" id="SM00271">
    <property type="entry name" value="DnaJ"/>
    <property type="match status" value="1"/>
</dbReference>
<dbReference type="Proteomes" id="UP000190896">
    <property type="component" value="Unassembled WGS sequence"/>
</dbReference>
<dbReference type="RefSeq" id="WP_078487476.1">
    <property type="nucleotide sequence ID" value="NZ_MPRJ01000048.1"/>
</dbReference>
<keyword evidence="19" id="KW-1185">Reference proteome</keyword>
<feature type="domain" description="CR-type" evidence="17">
    <location>
        <begin position="137"/>
        <end position="215"/>
    </location>
</feature>
<dbReference type="PANTHER" id="PTHR43096">
    <property type="entry name" value="DNAJ HOMOLOG 1, MITOCHONDRIAL-RELATED"/>
    <property type="match status" value="1"/>
</dbReference>
<comment type="similarity">
    <text evidence="12 14">Belongs to the DnaJ family.</text>
</comment>
<feature type="binding site" evidence="14">
    <location>
        <position position="192"/>
    </location>
    <ligand>
        <name>Zn(2+)</name>
        <dbReference type="ChEBI" id="CHEBI:29105"/>
        <label>2</label>
    </ligand>
</feature>
<dbReference type="InterPro" id="IPR018253">
    <property type="entry name" value="DnaJ_domain_CS"/>
</dbReference>
<evidence type="ECO:0000256" key="10">
    <source>
        <dbReference type="ARBA" id="ARBA00023186"/>
    </source>
</evidence>
<keyword evidence="5 14" id="KW-0479">Metal-binding</keyword>
<dbReference type="GO" id="GO:0005524">
    <property type="term" value="F:ATP binding"/>
    <property type="evidence" value="ECO:0007669"/>
    <property type="project" value="InterPro"/>
</dbReference>
<dbReference type="Pfam" id="PF00226">
    <property type="entry name" value="DnaJ"/>
    <property type="match status" value="1"/>
</dbReference>
<evidence type="ECO:0000313" key="19">
    <source>
        <dbReference type="Proteomes" id="UP000190896"/>
    </source>
</evidence>
<comment type="caution">
    <text evidence="18">The sequence shown here is derived from an EMBL/GenBank/DDBJ whole genome shotgun (WGS) entry which is preliminary data.</text>
</comment>
<evidence type="ECO:0000256" key="1">
    <source>
        <dbReference type="ARBA" id="ARBA00004496"/>
    </source>
</evidence>
<dbReference type="NCBIfam" id="TIGR02349">
    <property type="entry name" value="DnaJ_bact"/>
    <property type="match status" value="1"/>
</dbReference>
<name>A0A1T2KTV1_9GAMM</name>
<dbReference type="FunFam" id="2.10.230.10:FF:000002">
    <property type="entry name" value="Molecular chaperone DnaJ"/>
    <property type="match status" value="1"/>
</dbReference>
<dbReference type="PRINTS" id="PR00625">
    <property type="entry name" value="JDOMAIN"/>
</dbReference>
<dbReference type="Pfam" id="PF00684">
    <property type="entry name" value="DnaJ_CXXCXGXG"/>
    <property type="match status" value="1"/>
</dbReference>
<feature type="repeat" description="CXXCXGXG motif" evidence="14">
    <location>
        <begin position="167"/>
        <end position="174"/>
    </location>
</feature>
<accession>A0A1T2KTV1</accession>
<feature type="repeat" description="CXXCXGXG motif" evidence="14">
    <location>
        <begin position="150"/>
        <end position="157"/>
    </location>
</feature>
<feature type="binding site" evidence="14">
    <location>
        <position position="153"/>
    </location>
    <ligand>
        <name>Zn(2+)</name>
        <dbReference type="ChEBI" id="CHEBI:29105"/>
        <label>1</label>
    </ligand>
</feature>
<dbReference type="GO" id="GO:0009408">
    <property type="term" value="P:response to heat"/>
    <property type="evidence" value="ECO:0007669"/>
    <property type="project" value="InterPro"/>
</dbReference>
<dbReference type="PROSITE" id="PS50076">
    <property type="entry name" value="DNAJ_2"/>
    <property type="match status" value="1"/>
</dbReference>
<sequence length="384" mass="41012">MSKRDYYEVLGVSKNASEAELKKAYRRLAMKYHPDRNTGDDATDAEQKFKEVKEAYEVLSDAQKRAAYDQFGHVGVDASMGGGPGAGGFGGGGNFSDIFGDVFGDIFGGGRGGGPRVHRGADLRYNLQLTLEEAVAGTSVKIRVPTIVKCNVCNGSGAKKGTTPKTCDTCGGHGQVRMQQGFFSVQQTCPTCHGKGTVISDPCSGCHGVGRVEQHKTLSVKVPAGVDTGDRIRLAGEGEAGENGGPPGDLYVQVNVKEHEIFTREDNHLFCEVPISIVTAALGGELEVPTLDGKVMLKIPAGTQAGKMFRMRGKGVKPVRGGPLGDLICRVMVETPVNLTDRQKDLLRQLDETMQNCGGKHSPQSTTWLDGVKRFFEGMGFNKG</sequence>
<gene>
    <name evidence="14" type="primary">dnaJ</name>
    <name evidence="18" type="ORF">BOW51_08165</name>
</gene>
<feature type="binding site" evidence="14">
    <location>
        <position position="150"/>
    </location>
    <ligand>
        <name>Zn(2+)</name>
        <dbReference type="ChEBI" id="CHEBI:29105"/>
        <label>1</label>
    </ligand>
</feature>
<dbReference type="Pfam" id="PF01556">
    <property type="entry name" value="DnaJ_C"/>
    <property type="match status" value="1"/>
</dbReference>
<dbReference type="Gene3D" id="2.10.230.10">
    <property type="entry name" value="Heat shock protein DnaJ, cysteine-rich domain"/>
    <property type="match status" value="1"/>
</dbReference>
<dbReference type="EMBL" id="MPRJ01000048">
    <property type="protein sequence ID" value="OOZ36242.1"/>
    <property type="molecule type" value="Genomic_DNA"/>
</dbReference>
<dbReference type="PANTHER" id="PTHR43096:SF48">
    <property type="entry name" value="CHAPERONE PROTEIN DNAJ"/>
    <property type="match status" value="1"/>
</dbReference>
<dbReference type="SUPFAM" id="SSF49493">
    <property type="entry name" value="HSP40/DnaJ peptide-binding domain"/>
    <property type="match status" value="2"/>
</dbReference>
<keyword evidence="8 14" id="KW-0862">Zinc</keyword>
<feature type="binding site" evidence="14">
    <location>
        <position position="189"/>
    </location>
    <ligand>
        <name>Zn(2+)</name>
        <dbReference type="ChEBI" id="CHEBI:29105"/>
        <label>2</label>
    </ligand>
</feature>
<feature type="binding site" evidence="14">
    <location>
        <position position="167"/>
    </location>
    <ligand>
        <name>Zn(2+)</name>
        <dbReference type="ChEBI" id="CHEBI:29105"/>
        <label>2</label>
    </ligand>
</feature>
<dbReference type="GO" id="GO:0042026">
    <property type="term" value="P:protein refolding"/>
    <property type="evidence" value="ECO:0007669"/>
    <property type="project" value="TreeGrafter"/>
</dbReference>
<evidence type="ECO:0000256" key="11">
    <source>
        <dbReference type="ARBA" id="ARBA00053423"/>
    </source>
</evidence>
<evidence type="ECO:0000313" key="18">
    <source>
        <dbReference type="EMBL" id="OOZ36242.1"/>
    </source>
</evidence>
<dbReference type="InterPro" id="IPR008971">
    <property type="entry name" value="HSP40/DnaJ_pept-bd"/>
</dbReference>
<evidence type="ECO:0000259" key="17">
    <source>
        <dbReference type="PROSITE" id="PS51188"/>
    </source>
</evidence>
<dbReference type="FunFam" id="1.10.287.110:FF:000034">
    <property type="entry name" value="Chaperone protein DnaJ"/>
    <property type="match status" value="1"/>
</dbReference>
<dbReference type="GO" id="GO:0031072">
    <property type="term" value="F:heat shock protein binding"/>
    <property type="evidence" value="ECO:0007669"/>
    <property type="project" value="InterPro"/>
</dbReference>
<evidence type="ECO:0000256" key="2">
    <source>
        <dbReference type="ARBA" id="ARBA00011738"/>
    </source>
</evidence>